<evidence type="ECO:0000313" key="2">
    <source>
        <dbReference type="EMBL" id="KXJ86099.1"/>
    </source>
</evidence>
<protein>
    <recommendedName>
        <fullName evidence="4">Secreted protein</fullName>
    </recommendedName>
</protein>
<keyword evidence="1" id="KW-0732">Signal</keyword>
<evidence type="ECO:0000256" key="1">
    <source>
        <dbReference type="SAM" id="SignalP"/>
    </source>
</evidence>
<name>A0A136IN72_9PEZI</name>
<proteinExistence type="predicted"/>
<keyword evidence="3" id="KW-1185">Reference proteome</keyword>
<dbReference type="InParanoid" id="A0A136IN72"/>
<feature type="non-terminal residue" evidence="2">
    <location>
        <position position="78"/>
    </location>
</feature>
<feature type="signal peptide" evidence="1">
    <location>
        <begin position="1"/>
        <end position="18"/>
    </location>
</feature>
<dbReference type="EMBL" id="KQ964271">
    <property type="protein sequence ID" value="KXJ86099.1"/>
    <property type="molecule type" value="Genomic_DNA"/>
</dbReference>
<accession>A0A136IN72</accession>
<evidence type="ECO:0000313" key="3">
    <source>
        <dbReference type="Proteomes" id="UP000070501"/>
    </source>
</evidence>
<feature type="chain" id="PRO_5007292888" description="Secreted protein" evidence="1">
    <location>
        <begin position="19"/>
        <end position="78"/>
    </location>
</feature>
<organism evidence="2 3">
    <name type="scientific">Microdochium bolleyi</name>
    <dbReference type="NCBI Taxonomy" id="196109"/>
    <lineage>
        <taxon>Eukaryota</taxon>
        <taxon>Fungi</taxon>
        <taxon>Dikarya</taxon>
        <taxon>Ascomycota</taxon>
        <taxon>Pezizomycotina</taxon>
        <taxon>Sordariomycetes</taxon>
        <taxon>Xylariomycetidae</taxon>
        <taxon>Xylariales</taxon>
        <taxon>Microdochiaceae</taxon>
        <taxon>Microdochium</taxon>
    </lineage>
</organism>
<gene>
    <name evidence="2" type="ORF">Micbo1qcDRAFT_168895</name>
</gene>
<dbReference type="AlphaFoldDB" id="A0A136IN72"/>
<sequence length="78" mass="8823">MVIHPLLIFVLIHAAVEREFPRMIKRCAGSESGPIPNQEAFNSILKVVFVWWPVMAFPSSSRYHAIRDGVFVIAAQDD</sequence>
<dbReference type="Proteomes" id="UP000070501">
    <property type="component" value="Unassembled WGS sequence"/>
</dbReference>
<reference evidence="3" key="1">
    <citation type="submission" date="2016-02" db="EMBL/GenBank/DDBJ databases">
        <title>Draft genome sequence of Microdochium bolleyi, a fungal endophyte of beachgrass.</title>
        <authorList>
            <consortium name="DOE Joint Genome Institute"/>
            <person name="David A.S."/>
            <person name="May G."/>
            <person name="Haridas S."/>
            <person name="Lim J."/>
            <person name="Wang M."/>
            <person name="Labutti K."/>
            <person name="Lipzen A."/>
            <person name="Barry K."/>
            <person name="Grigoriev I.V."/>
        </authorList>
    </citation>
    <scope>NUCLEOTIDE SEQUENCE [LARGE SCALE GENOMIC DNA]</scope>
    <source>
        <strain evidence="3">J235TASD1</strain>
    </source>
</reference>
<evidence type="ECO:0008006" key="4">
    <source>
        <dbReference type="Google" id="ProtNLM"/>
    </source>
</evidence>